<proteinExistence type="predicted"/>
<accession>A0A5S9MJJ8</accession>
<sequence>MKVIYDKNNTPDVESMLFVIPGENQSWLVSGIKKKINFALRRLIETGYVLYSNGEKENDT</sequence>
<reference evidence="1 2" key="1">
    <citation type="submission" date="2019-12" db="EMBL/GenBank/DDBJ databases">
        <title>Full genome sequence of a Bacillus safensis strain isolated from commercially available natto in Indonesia.</title>
        <authorList>
            <person name="Yoshida M."/>
            <person name="Uomi M."/>
            <person name="Waturangi D."/>
            <person name="Ekaputri J.J."/>
            <person name="Setiamarga D.H.E."/>
        </authorList>
    </citation>
    <scope>NUCLEOTIDE SEQUENCE [LARGE SCALE GENOMIC DNA]</scope>
    <source>
        <strain evidence="1 2">IDN1</strain>
    </source>
</reference>
<dbReference type="AlphaFoldDB" id="A0A5S9MJJ8"/>
<dbReference type="EMBL" id="AP021906">
    <property type="protein sequence ID" value="BBP93253.1"/>
    <property type="molecule type" value="Genomic_DNA"/>
</dbReference>
<gene>
    <name evidence="1" type="ORF">BsIDN1_68710</name>
</gene>
<evidence type="ECO:0000313" key="2">
    <source>
        <dbReference type="Proteomes" id="UP000464658"/>
    </source>
</evidence>
<organism evidence="1 2">
    <name type="scientific">Bacillus safensis</name>
    <dbReference type="NCBI Taxonomy" id="561879"/>
    <lineage>
        <taxon>Bacteria</taxon>
        <taxon>Bacillati</taxon>
        <taxon>Bacillota</taxon>
        <taxon>Bacilli</taxon>
        <taxon>Bacillales</taxon>
        <taxon>Bacillaceae</taxon>
        <taxon>Bacillus</taxon>
    </lineage>
</organism>
<dbReference type="Proteomes" id="UP000464658">
    <property type="component" value="Chromosome"/>
</dbReference>
<evidence type="ECO:0000313" key="1">
    <source>
        <dbReference type="EMBL" id="BBP93253.1"/>
    </source>
</evidence>
<protein>
    <submittedName>
        <fullName evidence="1">Uncharacterized protein</fullName>
    </submittedName>
</protein>
<name>A0A5S9MJJ8_BACIA</name>